<evidence type="ECO:0000313" key="4">
    <source>
        <dbReference type="EMBL" id="KAI7753672.1"/>
    </source>
</evidence>
<keyword evidence="5" id="KW-1185">Reference proteome</keyword>
<name>A0AAD5GSG8_AMBAR</name>
<evidence type="ECO:0000259" key="3">
    <source>
        <dbReference type="Pfam" id="PF01657"/>
    </source>
</evidence>
<feature type="non-terminal residue" evidence="4">
    <location>
        <position position="1"/>
    </location>
</feature>
<gene>
    <name evidence="4" type="ORF">M8C21_015814</name>
</gene>
<accession>A0AAD5GSG8</accession>
<protein>
    <recommendedName>
        <fullName evidence="3">Gnk2-homologous domain-containing protein</fullName>
    </recommendedName>
</protein>
<evidence type="ECO:0000256" key="2">
    <source>
        <dbReference type="ARBA" id="ARBA00022737"/>
    </source>
</evidence>
<reference evidence="4" key="1">
    <citation type="submission" date="2022-06" db="EMBL/GenBank/DDBJ databases">
        <title>Uncovering the hologenomic basis of an extraordinary plant invasion.</title>
        <authorList>
            <person name="Bieker V.C."/>
            <person name="Martin M.D."/>
            <person name="Gilbert T."/>
            <person name="Hodgins K."/>
            <person name="Battlay P."/>
            <person name="Petersen B."/>
            <person name="Wilson J."/>
        </authorList>
    </citation>
    <scope>NUCLEOTIDE SEQUENCE</scope>
    <source>
        <strain evidence="4">AA19_3_7</strain>
        <tissue evidence="4">Leaf</tissue>
    </source>
</reference>
<sequence length="94" mass="10423">VCKRYSKGIHKQITICQKTMTVADSDILENPGRTVSRLWASGLRGMVRILVAGGNESVYVLAGCWRTLSPSSCRACLDNVSCRLQKETKTMYPN</sequence>
<organism evidence="4 5">
    <name type="scientific">Ambrosia artemisiifolia</name>
    <name type="common">Common ragweed</name>
    <dbReference type="NCBI Taxonomy" id="4212"/>
    <lineage>
        <taxon>Eukaryota</taxon>
        <taxon>Viridiplantae</taxon>
        <taxon>Streptophyta</taxon>
        <taxon>Embryophyta</taxon>
        <taxon>Tracheophyta</taxon>
        <taxon>Spermatophyta</taxon>
        <taxon>Magnoliopsida</taxon>
        <taxon>eudicotyledons</taxon>
        <taxon>Gunneridae</taxon>
        <taxon>Pentapetalae</taxon>
        <taxon>asterids</taxon>
        <taxon>campanulids</taxon>
        <taxon>Asterales</taxon>
        <taxon>Asteraceae</taxon>
        <taxon>Asteroideae</taxon>
        <taxon>Heliantheae alliance</taxon>
        <taxon>Heliantheae</taxon>
        <taxon>Ambrosia</taxon>
    </lineage>
</organism>
<comment type="caution">
    <text evidence="4">The sequence shown here is derived from an EMBL/GenBank/DDBJ whole genome shotgun (WGS) entry which is preliminary data.</text>
</comment>
<dbReference type="InterPro" id="IPR002902">
    <property type="entry name" value="GNK2"/>
</dbReference>
<evidence type="ECO:0000313" key="5">
    <source>
        <dbReference type="Proteomes" id="UP001206925"/>
    </source>
</evidence>
<dbReference type="InterPro" id="IPR038408">
    <property type="entry name" value="GNK2_sf"/>
</dbReference>
<dbReference type="AlphaFoldDB" id="A0AAD5GSG8"/>
<dbReference type="Gene3D" id="3.30.430.20">
    <property type="entry name" value="Gnk2 domain, C-X8-C-X2-C motif"/>
    <property type="match status" value="1"/>
</dbReference>
<dbReference type="Proteomes" id="UP001206925">
    <property type="component" value="Unassembled WGS sequence"/>
</dbReference>
<feature type="domain" description="Gnk2-homologous" evidence="3">
    <location>
        <begin position="53"/>
        <end position="89"/>
    </location>
</feature>
<keyword evidence="2" id="KW-0677">Repeat</keyword>
<keyword evidence="1" id="KW-0732">Signal</keyword>
<dbReference type="EMBL" id="JAMZMK010005359">
    <property type="protein sequence ID" value="KAI7753672.1"/>
    <property type="molecule type" value="Genomic_DNA"/>
</dbReference>
<proteinExistence type="predicted"/>
<dbReference type="Pfam" id="PF01657">
    <property type="entry name" value="Stress-antifung"/>
    <property type="match status" value="1"/>
</dbReference>
<evidence type="ECO:0000256" key="1">
    <source>
        <dbReference type="ARBA" id="ARBA00022729"/>
    </source>
</evidence>